<dbReference type="PANTHER" id="PTHR38248:SF2">
    <property type="entry name" value="FUNK1 11"/>
    <property type="match status" value="1"/>
</dbReference>
<dbReference type="InterPro" id="IPR040976">
    <property type="entry name" value="Pkinase_fungal"/>
</dbReference>
<dbReference type="Gene3D" id="1.10.510.10">
    <property type="entry name" value="Transferase(Phosphotransferase) domain 1"/>
    <property type="match status" value="1"/>
</dbReference>
<dbReference type="AlphaFoldDB" id="A0A9W8CWS6"/>
<evidence type="ECO:0000313" key="3">
    <source>
        <dbReference type="Proteomes" id="UP001143981"/>
    </source>
</evidence>
<protein>
    <recommendedName>
        <fullName evidence="1">Protein kinase domain-containing protein</fullName>
    </recommendedName>
</protein>
<dbReference type="GO" id="GO:0004672">
    <property type="term" value="F:protein kinase activity"/>
    <property type="evidence" value="ECO:0007669"/>
    <property type="project" value="InterPro"/>
</dbReference>
<dbReference type="Proteomes" id="UP001143981">
    <property type="component" value="Unassembled WGS sequence"/>
</dbReference>
<dbReference type="OrthoDB" id="5584477at2759"/>
<name>A0A9W8CWS6_9FUNG</name>
<organism evidence="2 3">
    <name type="scientific">Coemansia biformis</name>
    <dbReference type="NCBI Taxonomy" id="1286918"/>
    <lineage>
        <taxon>Eukaryota</taxon>
        <taxon>Fungi</taxon>
        <taxon>Fungi incertae sedis</taxon>
        <taxon>Zoopagomycota</taxon>
        <taxon>Kickxellomycotina</taxon>
        <taxon>Kickxellomycetes</taxon>
        <taxon>Kickxellales</taxon>
        <taxon>Kickxellaceae</taxon>
        <taxon>Coemansia</taxon>
    </lineage>
</organism>
<keyword evidence="3" id="KW-1185">Reference proteome</keyword>
<feature type="domain" description="Protein kinase" evidence="1">
    <location>
        <begin position="115"/>
        <end position="453"/>
    </location>
</feature>
<feature type="non-terminal residue" evidence="2">
    <location>
        <position position="453"/>
    </location>
</feature>
<evidence type="ECO:0000313" key="2">
    <source>
        <dbReference type="EMBL" id="KAJ1726313.1"/>
    </source>
</evidence>
<reference evidence="2" key="1">
    <citation type="submission" date="2022-07" db="EMBL/GenBank/DDBJ databases">
        <title>Phylogenomic reconstructions and comparative analyses of Kickxellomycotina fungi.</title>
        <authorList>
            <person name="Reynolds N.K."/>
            <person name="Stajich J.E."/>
            <person name="Barry K."/>
            <person name="Grigoriev I.V."/>
            <person name="Crous P."/>
            <person name="Smith M.E."/>
        </authorList>
    </citation>
    <scope>NUCLEOTIDE SEQUENCE</scope>
    <source>
        <strain evidence="2">BCRC 34381</strain>
    </source>
</reference>
<evidence type="ECO:0000259" key="1">
    <source>
        <dbReference type="PROSITE" id="PS50011"/>
    </source>
</evidence>
<dbReference type="InterPro" id="IPR011009">
    <property type="entry name" value="Kinase-like_dom_sf"/>
</dbReference>
<comment type="caution">
    <text evidence="2">The sequence shown here is derived from an EMBL/GenBank/DDBJ whole genome shotgun (WGS) entry which is preliminary data.</text>
</comment>
<dbReference type="PANTHER" id="PTHR38248">
    <property type="entry name" value="FUNK1 6"/>
    <property type="match status" value="1"/>
</dbReference>
<dbReference type="EMBL" id="JANBOI010001633">
    <property type="protein sequence ID" value="KAJ1726313.1"/>
    <property type="molecule type" value="Genomic_DNA"/>
</dbReference>
<dbReference type="SUPFAM" id="SSF56112">
    <property type="entry name" value="Protein kinase-like (PK-like)"/>
    <property type="match status" value="1"/>
</dbReference>
<proteinExistence type="predicted"/>
<dbReference type="PROSITE" id="PS50011">
    <property type="entry name" value="PROTEIN_KINASE_DOM"/>
    <property type="match status" value="1"/>
</dbReference>
<dbReference type="PROSITE" id="PS00109">
    <property type="entry name" value="PROTEIN_KINASE_TYR"/>
    <property type="match status" value="1"/>
</dbReference>
<sequence length="453" mass="51002">MNRIQLQRALLSCNLDVQPTGSDESIRVGAILVAQLDTTAAGRLDRANYRNALALVEVKPTRDQLYKAYSQLLHYSQQVYATQHNRSFVWGFTLWDRDLRVVLFTNDHAVASDDMDLGTSKGRRAFIRVLVGLSCCDERRLGYDKTVVWLAGTGPQTCGYWTIECVEQANAADGEAQQTVTYYARDPDIVAVRLFGRHTRRFLASRDLGKVDEPDTFIKDAWSDTSKSARDDPDSDPRDKVAMVREVSRMLAEDPRDNDPPFIVFKHGGPVRHTSGTGSHVVESMAPVLGPILEHIEEQGRRVIQPRRPRRGRRKAKTEEMVLEPFPFRIHKRIAMSPIGQPLATLESPYKLIIVLADAMRAHARLLECGILHRDISVNNILVVRGPDNNVRGVLTDLDCAIRVGVERDLRPERTGTPPFMSISNLENSSMPRSELDDWESALYIACWLGVYG</sequence>
<dbReference type="GO" id="GO:0005524">
    <property type="term" value="F:ATP binding"/>
    <property type="evidence" value="ECO:0007669"/>
    <property type="project" value="InterPro"/>
</dbReference>
<dbReference type="Pfam" id="PF17667">
    <property type="entry name" value="Pkinase_fungal"/>
    <property type="match status" value="1"/>
</dbReference>
<accession>A0A9W8CWS6</accession>
<dbReference type="InterPro" id="IPR008266">
    <property type="entry name" value="Tyr_kinase_AS"/>
</dbReference>
<dbReference type="InterPro" id="IPR000719">
    <property type="entry name" value="Prot_kinase_dom"/>
</dbReference>
<gene>
    <name evidence="2" type="ORF">LPJ61_005271</name>
</gene>